<accession>A0A381Q1K9</accession>
<dbReference type="EMBL" id="UINC01001171">
    <property type="protein sequence ID" value="SUZ73182.1"/>
    <property type="molecule type" value="Genomic_DNA"/>
</dbReference>
<dbReference type="Gene3D" id="3.40.50.150">
    <property type="entry name" value="Vaccinia Virus protein VP39"/>
    <property type="match status" value="1"/>
</dbReference>
<protein>
    <recommendedName>
        <fullName evidence="1">Methyltransferase type 11 domain-containing protein</fullName>
    </recommendedName>
</protein>
<evidence type="ECO:0000313" key="2">
    <source>
        <dbReference type="EMBL" id="SUZ73182.1"/>
    </source>
</evidence>
<dbReference type="AlphaFoldDB" id="A0A381Q1K9"/>
<reference evidence="2" key="1">
    <citation type="submission" date="2018-05" db="EMBL/GenBank/DDBJ databases">
        <authorList>
            <person name="Lanie J.A."/>
            <person name="Ng W.-L."/>
            <person name="Kazmierczak K.M."/>
            <person name="Andrzejewski T.M."/>
            <person name="Davidsen T.M."/>
            <person name="Wayne K.J."/>
            <person name="Tettelin H."/>
            <person name="Glass J.I."/>
            <person name="Rusch D."/>
            <person name="Podicherti R."/>
            <person name="Tsui H.-C.T."/>
            <person name="Winkler M.E."/>
        </authorList>
    </citation>
    <scope>NUCLEOTIDE SEQUENCE</scope>
</reference>
<dbReference type="GO" id="GO:0008757">
    <property type="term" value="F:S-adenosylmethionine-dependent methyltransferase activity"/>
    <property type="evidence" value="ECO:0007669"/>
    <property type="project" value="InterPro"/>
</dbReference>
<organism evidence="2">
    <name type="scientific">marine metagenome</name>
    <dbReference type="NCBI Taxonomy" id="408172"/>
    <lineage>
        <taxon>unclassified sequences</taxon>
        <taxon>metagenomes</taxon>
        <taxon>ecological metagenomes</taxon>
    </lineage>
</organism>
<name>A0A381Q1K9_9ZZZZ</name>
<gene>
    <name evidence="2" type="ORF">METZ01_LOCUS26036</name>
</gene>
<dbReference type="SUPFAM" id="SSF53335">
    <property type="entry name" value="S-adenosyl-L-methionine-dependent methyltransferases"/>
    <property type="match status" value="1"/>
</dbReference>
<proteinExistence type="predicted"/>
<sequence>MTGPWAPLGAALAAFHDRGEDVPVSVRNDFGPSEEIHVSVFFRGEEAFEDWEVLALDQCGRRVLDVGACVGAHALVLQERGHQVTALDPIPEAVRIMQERGVDDAREGTLFELPTGEIYDTVILLMNGSMIAETLSGLNRLLTSVSTVLKPQGALILDSTDLRDAEDEGQDEDGYIGELQYQLRVGEHAGDVFPQLFVDPGTLEARARLAGWDMEVIWRGPGGRYLARLGKAAE</sequence>
<dbReference type="InterPro" id="IPR013216">
    <property type="entry name" value="Methyltransf_11"/>
</dbReference>
<feature type="domain" description="Methyltransferase type 11" evidence="1">
    <location>
        <begin position="64"/>
        <end position="157"/>
    </location>
</feature>
<dbReference type="InterPro" id="IPR029063">
    <property type="entry name" value="SAM-dependent_MTases_sf"/>
</dbReference>
<evidence type="ECO:0000259" key="1">
    <source>
        <dbReference type="Pfam" id="PF08241"/>
    </source>
</evidence>
<dbReference type="Pfam" id="PF08241">
    <property type="entry name" value="Methyltransf_11"/>
    <property type="match status" value="1"/>
</dbReference>
<dbReference type="CDD" id="cd02440">
    <property type="entry name" value="AdoMet_MTases"/>
    <property type="match status" value="1"/>
</dbReference>